<dbReference type="AlphaFoldDB" id="A0A482WPQ2"/>
<comment type="subcellular location">
    <subcellularLocation>
        <location evidence="1">Nucleus</location>
    </subcellularLocation>
</comment>
<dbReference type="InParanoid" id="A0A482WPQ2"/>
<reference evidence="5 6" key="1">
    <citation type="journal article" date="2017" name="Gigascience">
        <title>Genome sequence of the small brown planthopper, Laodelphax striatellus.</title>
        <authorList>
            <person name="Zhu J."/>
            <person name="Jiang F."/>
            <person name="Wang X."/>
            <person name="Yang P."/>
            <person name="Bao Y."/>
            <person name="Zhao W."/>
            <person name="Wang W."/>
            <person name="Lu H."/>
            <person name="Wang Q."/>
            <person name="Cui N."/>
            <person name="Li J."/>
            <person name="Chen X."/>
            <person name="Luo L."/>
            <person name="Yu J."/>
            <person name="Kang L."/>
            <person name="Cui F."/>
        </authorList>
    </citation>
    <scope>NUCLEOTIDE SEQUENCE [LARGE SCALE GENOMIC DNA]</scope>
    <source>
        <strain evidence="5">Lst14</strain>
    </source>
</reference>
<feature type="compositionally biased region" description="Basic and acidic residues" evidence="4">
    <location>
        <begin position="102"/>
        <end position="126"/>
    </location>
</feature>
<evidence type="ECO:0000256" key="4">
    <source>
        <dbReference type="SAM" id="MobiDB-lite"/>
    </source>
</evidence>
<dbReference type="EMBL" id="QKKF02029250">
    <property type="protein sequence ID" value="RZF35212.1"/>
    <property type="molecule type" value="Genomic_DNA"/>
</dbReference>
<dbReference type="OrthoDB" id="19679at2759"/>
<dbReference type="Proteomes" id="UP000291343">
    <property type="component" value="Unassembled WGS sequence"/>
</dbReference>
<accession>A0A482WPQ2</accession>
<feature type="region of interest" description="Disordered" evidence="4">
    <location>
        <begin position="314"/>
        <end position="337"/>
    </location>
</feature>
<feature type="region of interest" description="Disordered" evidence="4">
    <location>
        <begin position="351"/>
        <end position="384"/>
    </location>
</feature>
<evidence type="ECO:0000256" key="3">
    <source>
        <dbReference type="ARBA" id="ARBA00023242"/>
    </source>
</evidence>
<name>A0A482WPQ2_LAOST</name>
<dbReference type="STRING" id="195883.A0A482WPQ2"/>
<evidence type="ECO:0000256" key="1">
    <source>
        <dbReference type="ARBA" id="ARBA00004123"/>
    </source>
</evidence>
<dbReference type="PANTHER" id="PTHR12940">
    <property type="entry name" value="ES-2 PROTEIN - RELATED"/>
    <property type="match status" value="1"/>
</dbReference>
<dbReference type="InterPro" id="IPR019148">
    <property type="entry name" value="Nuclear_protein_DGCR14_ESS-2"/>
</dbReference>
<dbReference type="GO" id="GO:0071013">
    <property type="term" value="C:catalytic step 2 spliceosome"/>
    <property type="evidence" value="ECO:0007669"/>
    <property type="project" value="TreeGrafter"/>
</dbReference>
<organism evidence="5 6">
    <name type="scientific">Laodelphax striatellus</name>
    <name type="common">Small brown planthopper</name>
    <name type="synonym">Delphax striatella</name>
    <dbReference type="NCBI Taxonomy" id="195883"/>
    <lineage>
        <taxon>Eukaryota</taxon>
        <taxon>Metazoa</taxon>
        <taxon>Ecdysozoa</taxon>
        <taxon>Arthropoda</taxon>
        <taxon>Hexapoda</taxon>
        <taxon>Insecta</taxon>
        <taxon>Pterygota</taxon>
        <taxon>Neoptera</taxon>
        <taxon>Paraneoptera</taxon>
        <taxon>Hemiptera</taxon>
        <taxon>Auchenorrhyncha</taxon>
        <taxon>Fulgoroidea</taxon>
        <taxon>Delphacidae</taxon>
        <taxon>Criomorphinae</taxon>
        <taxon>Laodelphax</taxon>
    </lineage>
</organism>
<sequence length="481" mass="53344">MKEPDINSSSVAITKNKEGMKVLDEDTYLENIGKIIERDFYPDLEKLRAQNSYLDAVEKNDVQRLRQIFAKYSHGCPTAERYDASPATFETPDQLTVQEDALLRTSDKPSQEEMDDRGGKSKDRPPSPKLSLDQYLGTHTSEDNNSFQEMIQEADEKHKQKYSWLYEAEEKCLEEGKNSLVVPSIEEQAAGLERPLNIETWKYKNRNHIMYVPDGKVLTAAEKIDLANRKQSVSHLNTRFQQNPFDEIQNRETIQCLAVNQAKSLEGKIGVDGKELSSSTTPKINGWSFVKTPSPAPGITESPLMTWGNIEGTPFRLDGGDTPVRSTPGPSFKIPEPPKREKLALALAEKAGQQHRDRKKKALQAAKKHLSSPAFSPNSGLDRLNSMSPAARRLASSQLKLGSADLALQASYSPMRHSPLSGGRSPLRRRASPFIASPSLFTAAAATASSSSQLGLPQGPTLTDNLLQLNLPKRPRAADYF</sequence>
<dbReference type="PANTHER" id="PTHR12940:SF0">
    <property type="entry name" value="SPLICING FACTOR ESS-2 HOMOLOG"/>
    <property type="match status" value="1"/>
</dbReference>
<dbReference type="FunCoup" id="A0A482WPQ2">
    <property type="interactions" value="1242"/>
</dbReference>
<gene>
    <name evidence="5" type="ORF">LSTR_LSTR014006</name>
</gene>
<keyword evidence="3" id="KW-0539">Nucleus</keyword>
<evidence type="ECO:0000313" key="6">
    <source>
        <dbReference type="Proteomes" id="UP000291343"/>
    </source>
</evidence>
<feature type="region of interest" description="Disordered" evidence="4">
    <location>
        <begin position="102"/>
        <end position="143"/>
    </location>
</feature>
<comment type="similarity">
    <text evidence="2">Belongs to the ESS2 family.</text>
</comment>
<protein>
    <submittedName>
        <fullName evidence="5">Uncharacterized protein</fullName>
    </submittedName>
</protein>
<comment type="caution">
    <text evidence="5">The sequence shown here is derived from an EMBL/GenBank/DDBJ whole genome shotgun (WGS) entry which is preliminary data.</text>
</comment>
<evidence type="ECO:0000256" key="2">
    <source>
        <dbReference type="ARBA" id="ARBA00009072"/>
    </source>
</evidence>
<keyword evidence="6" id="KW-1185">Reference proteome</keyword>
<evidence type="ECO:0000313" key="5">
    <source>
        <dbReference type="EMBL" id="RZF35212.1"/>
    </source>
</evidence>
<feature type="compositionally biased region" description="Basic residues" evidence="4">
    <location>
        <begin position="356"/>
        <end position="370"/>
    </location>
</feature>
<dbReference type="Pfam" id="PF09751">
    <property type="entry name" value="Es2"/>
    <property type="match status" value="1"/>
</dbReference>
<proteinExistence type="inferred from homology"/>